<dbReference type="EMBL" id="JBEAFC010000015">
    <property type="protein sequence ID" value="KAL1531204.1"/>
    <property type="molecule type" value="Genomic_DNA"/>
</dbReference>
<proteinExistence type="predicted"/>
<dbReference type="Proteomes" id="UP001567538">
    <property type="component" value="Unassembled WGS sequence"/>
</dbReference>
<organism evidence="1 2">
    <name type="scientific">Salvia divinorum</name>
    <name type="common">Maria pastora</name>
    <name type="synonym">Diviner's sage</name>
    <dbReference type="NCBI Taxonomy" id="28513"/>
    <lineage>
        <taxon>Eukaryota</taxon>
        <taxon>Viridiplantae</taxon>
        <taxon>Streptophyta</taxon>
        <taxon>Embryophyta</taxon>
        <taxon>Tracheophyta</taxon>
        <taxon>Spermatophyta</taxon>
        <taxon>Magnoliopsida</taxon>
        <taxon>eudicotyledons</taxon>
        <taxon>Gunneridae</taxon>
        <taxon>Pentapetalae</taxon>
        <taxon>asterids</taxon>
        <taxon>lamiids</taxon>
        <taxon>Lamiales</taxon>
        <taxon>Lamiaceae</taxon>
        <taxon>Nepetoideae</taxon>
        <taxon>Mentheae</taxon>
        <taxon>Salviinae</taxon>
        <taxon>Salvia</taxon>
        <taxon>Salvia subgen. Calosphace</taxon>
    </lineage>
</organism>
<evidence type="ECO:0000313" key="1">
    <source>
        <dbReference type="EMBL" id="KAL1531204.1"/>
    </source>
</evidence>
<reference evidence="1 2" key="1">
    <citation type="submission" date="2024-06" db="EMBL/GenBank/DDBJ databases">
        <title>A chromosome level genome sequence of Diviner's sage (Salvia divinorum).</title>
        <authorList>
            <person name="Ford S.A."/>
            <person name="Ro D.-K."/>
            <person name="Ness R.W."/>
            <person name="Phillips M.A."/>
        </authorList>
    </citation>
    <scope>NUCLEOTIDE SEQUENCE [LARGE SCALE GENOMIC DNA]</scope>
    <source>
        <strain evidence="1">SAF-2024a</strain>
        <tissue evidence="1">Leaf</tissue>
    </source>
</reference>
<sequence>MSMRRIPRVSHASNLPRALRRTELYTPPMILFQGIQQSRIVPLRCTSMHKLGYLELRQVPRKLIGDIAAYLAGNFIIQSIDFHDQYSGNSQGLLRISVQGSSQRSNGRKKLLDVADIWSRACSDEINLSTAQSTRIWSWPSRSTRPAPHSP</sequence>
<name>A0ABD1FJV7_SALDI</name>
<evidence type="ECO:0000313" key="2">
    <source>
        <dbReference type="Proteomes" id="UP001567538"/>
    </source>
</evidence>
<comment type="caution">
    <text evidence="1">The sequence shown here is derived from an EMBL/GenBank/DDBJ whole genome shotgun (WGS) entry which is preliminary data.</text>
</comment>
<dbReference type="AlphaFoldDB" id="A0ABD1FJV7"/>
<accession>A0ABD1FJV7</accession>
<gene>
    <name evidence="1" type="ORF">AAHA92_33909</name>
</gene>
<protein>
    <submittedName>
        <fullName evidence="1">Uncharacterized protein</fullName>
    </submittedName>
</protein>
<keyword evidence="2" id="KW-1185">Reference proteome</keyword>